<reference evidence="1 2" key="1">
    <citation type="submission" date="2024-05" db="EMBL/GenBank/DDBJ databases">
        <authorList>
            <person name="Duchaud E."/>
        </authorList>
    </citation>
    <scope>NUCLEOTIDE SEQUENCE [LARGE SCALE GENOMIC DNA]</scope>
    <source>
        <strain evidence="1">Ena-SAMPLE-TAB-13-05-2024-13:56:06:370-140305</strain>
    </source>
</reference>
<sequence length="212" mass="24129">MKKIASIIIIFIAFNVTAQTKYEKGMKKAFGLWEVNKTKEAGQLFERIATAEKENWLPPFYVATIEILGSFGVQEEAMLEAKLKKAQVFLDEAKSLSENNPEILITQALLNTAYIAFDGQKYGMTLSMKNAKLYEEALKLAPNNPRVLLSKAEWDMGSAQFFGQPITPYCKDVEKSLALFENDKPKKFYPRWGKKRAKQVLTKCPKKEKTTE</sequence>
<accession>A0ABP1F583</accession>
<gene>
    <name evidence="1" type="ORF">T190115A13A_170011</name>
</gene>
<comment type="caution">
    <text evidence="1">The sequence shown here is derived from an EMBL/GenBank/DDBJ whole genome shotgun (WGS) entry which is preliminary data.</text>
</comment>
<dbReference type="RefSeq" id="WP_348737401.1">
    <property type="nucleotide sequence ID" value="NZ_CAXJRC010000008.1"/>
</dbReference>
<proteinExistence type="predicted"/>
<protein>
    <recommendedName>
        <fullName evidence="3">Tetratricopeptide repeat protein</fullName>
    </recommendedName>
</protein>
<organism evidence="1 2">
    <name type="scientific">Tenacibaculum vairaonense</name>
    <dbReference type="NCBI Taxonomy" id="3137860"/>
    <lineage>
        <taxon>Bacteria</taxon>
        <taxon>Pseudomonadati</taxon>
        <taxon>Bacteroidota</taxon>
        <taxon>Flavobacteriia</taxon>
        <taxon>Flavobacteriales</taxon>
        <taxon>Flavobacteriaceae</taxon>
        <taxon>Tenacibaculum</taxon>
    </lineage>
</organism>
<evidence type="ECO:0008006" key="3">
    <source>
        <dbReference type="Google" id="ProtNLM"/>
    </source>
</evidence>
<evidence type="ECO:0000313" key="1">
    <source>
        <dbReference type="EMBL" id="CAL2105588.1"/>
    </source>
</evidence>
<evidence type="ECO:0000313" key="2">
    <source>
        <dbReference type="Proteomes" id="UP001497602"/>
    </source>
</evidence>
<name>A0ABP1F583_9FLAO</name>
<keyword evidence="2" id="KW-1185">Reference proteome</keyword>
<dbReference type="Proteomes" id="UP001497602">
    <property type="component" value="Unassembled WGS sequence"/>
</dbReference>
<dbReference type="EMBL" id="CAXJRC010000008">
    <property type="protein sequence ID" value="CAL2105588.1"/>
    <property type="molecule type" value="Genomic_DNA"/>
</dbReference>